<dbReference type="Pfam" id="PF11305">
    <property type="entry name" value="DUF3107"/>
    <property type="match status" value="1"/>
</dbReference>
<reference evidence="1 2" key="1">
    <citation type="submission" date="2017-09" db="EMBL/GenBank/DDBJ databases">
        <title>Bacterial strain isolated from the female urinary microbiota.</title>
        <authorList>
            <person name="Thomas-White K."/>
            <person name="Kumar N."/>
            <person name="Forster S."/>
            <person name="Putonti C."/>
            <person name="Lawley T."/>
            <person name="Wolfe A.J."/>
        </authorList>
    </citation>
    <scope>NUCLEOTIDE SEQUENCE [LARGE SCALE GENOMIC DNA]</scope>
    <source>
        <strain evidence="1 2">UMB1301</strain>
    </source>
</reference>
<dbReference type="Proteomes" id="UP000235598">
    <property type="component" value="Unassembled WGS sequence"/>
</dbReference>
<accession>A0A2N6VPK2</accession>
<evidence type="ECO:0000313" key="2">
    <source>
        <dbReference type="Proteomes" id="UP000235598"/>
    </source>
</evidence>
<protein>
    <submittedName>
        <fullName evidence="1">DUF3107 domain-containing protein</fullName>
    </submittedName>
</protein>
<dbReference type="EMBL" id="PNHK01000001">
    <property type="protein sequence ID" value="PMD06070.1"/>
    <property type="molecule type" value="Genomic_DNA"/>
</dbReference>
<dbReference type="AlphaFoldDB" id="A0A2N6VPK2"/>
<gene>
    <name evidence="1" type="ORF">CJ199_01325</name>
</gene>
<sequence length="80" mass="8541">MEIKIGIRQSNRELTVDVDSSVEDITAQVNEAIAQGTVLTLKDSKNRTVLVPAQALAYIEAGSETAHRVGFGIGETALDN</sequence>
<proteinExistence type="predicted"/>
<dbReference type="OrthoDB" id="3268468at2"/>
<dbReference type="InterPro" id="IPR021456">
    <property type="entry name" value="DUF3107"/>
</dbReference>
<dbReference type="RefSeq" id="WP_102237725.1">
    <property type="nucleotide sequence ID" value="NZ_BAAAIM010000007.1"/>
</dbReference>
<comment type="caution">
    <text evidence="1">The sequence shown here is derived from an EMBL/GenBank/DDBJ whole genome shotgun (WGS) entry which is preliminary data.</text>
</comment>
<evidence type="ECO:0000313" key="1">
    <source>
        <dbReference type="EMBL" id="PMD06070.1"/>
    </source>
</evidence>
<organism evidence="1 2">
    <name type="scientific">Brevibacterium paucivorans</name>
    <dbReference type="NCBI Taxonomy" id="170994"/>
    <lineage>
        <taxon>Bacteria</taxon>
        <taxon>Bacillati</taxon>
        <taxon>Actinomycetota</taxon>
        <taxon>Actinomycetes</taxon>
        <taxon>Micrococcales</taxon>
        <taxon>Brevibacteriaceae</taxon>
        <taxon>Brevibacterium</taxon>
    </lineage>
</organism>
<name>A0A2N6VPK2_9MICO</name>